<comment type="caution">
    <text evidence="1">The sequence shown here is derived from an EMBL/GenBank/DDBJ whole genome shotgun (WGS) entry which is preliminary data.</text>
</comment>
<organism evidence="1 2">
    <name type="scientific">Portunus trituberculatus</name>
    <name type="common">Swimming crab</name>
    <name type="synonym">Neptunus trituberculatus</name>
    <dbReference type="NCBI Taxonomy" id="210409"/>
    <lineage>
        <taxon>Eukaryota</taxon>
        <taxon>Metazoa</taxon>
        <taxon>Ecdysozoa</taxon>
        <taxon>Arthropoda</taxon>
        <taxon>Crustacea</taxon>
        <taxon>Multicrustacea</taxon>
        <taxon>Malacostraca</taxon>
        <taxon>Eumalacostraca</taxon>
        <taxon>Eucarida</taxon>
        <taxon>Decapoda</taxon>
        <taxon>Pleocyemata</taxon>
        <taxon>Brachyura</taxon>
        <taxon>Eubrachyura</taxon>
        <taxon>Portunoidea</taxon>
        <taxon>Portunidae</taxon>
        <taxon>Portuninae</taxon>
        <taxon>Portunus</taxon>
    </lineage>
</organism>
<gene>
    <name evidence="1" type="ORF">E2C01_045339</name>
</gene>
<sequence length="133" mass="14177">MLAASKHRCHVTAGAPGQLFIRAVSRSCSKKFKEEMGGKAAFRATKQNAFPIPGAIGFLNVIPLAAMSTWTCTMQEGAQTKGPDKYRLSTPFLRVSFYECFCGCRVQQVSGAPAALYLAGASLGLQVSIPTLS</sequence>
<name>A0A5B7G2L5_PORTR</name>
<dbReference type="Proteomes" id="UP000324222">
    <property type="component" value="Unassembled WGS sequence"/>
</dbReference>
<evidence type="ECO:0000313" key="2">
    <source>
        <dbReference type="Proteomes" id="UP000324222"/>
    </source>
</evidence>
<accession>A0A5B7G2L5</accession>
<dbReference type="AlphaFoldDB" id="A0A5B7G2L5"/>
<proteinExistence type="predicted"/>
<evidence type="ECO:0000313" key="1">
    <source>
        <dbReference type="EMBL" id="MPC51493.1"/>
    </source>
</evidence>
<protein>
    <submittedName>
        <fullName evidence="1">Uncharacterized protein</fullName>
    </submittedName>
</protein>
<reference evidence="1 2" key="1">
    <citation type="submission" date="2019-05" db="EMBL/GenBank/DDBJ databases">
        <title>Another draft genome of Portunus trituberculatus and its Hox gene families provides insights of decapod evolution.</title>
        <authorList>
            <person name="Jeong J.-H."/>
            <person name="Song I."/>
            <person name="Kim S."/>
            <person name="Choi T."/>
            <person name="Kim D."/>
            <person name="Ryu S."/>
            <person name="Kim W."/>
        </authorList>
    </citation>
    <scope>NUCLEOTIDE SEQUENCE [LARGE SCALE GENOMIC DNA]</scope>
    <source>
        <tissue evidence="1">Muscle</tissue>
    </source>
</reference>
<dbReference type="EMBL" id="VSRR010010214">
    <property type="protein sequence ID" value="MPC51493.1"/>
    <property type="molecule type" value="Genomic_DNA"/>
</dbReference>
<keyword evidence="2" id="KW-1185">Reference proteome</keyword>